<dbReference type="PROSITE" id="PS00018">
    <property type="entry name" value="EF_HAND_1"/>
    <property type="match status" value="1"/>
</dbReference>
<proteinExistence type="predicted"/>
<name>A0A812JME6_9DINO</name>
<evidence type="ECO:0000256" key="2">
    <source>
        <dbReference type="SAM" id="MobiDB-lite"/>
    </source>
</evidence>
<keyword evidence="1" id="KW-0106">Calcium</keyword>
<organism evidence="4 5">
    <name type="scientific">Symbiodinium necroappetens</name>
    <dbReference type="NCBI Taxonomy" id="1628268"/>
    <lineage>
        <taxon>Eukaryota</taxon>
        <taxon>Sar</taxon>
        <taxon>Alveolata</taxon>
        <taxon>Dinophyceae</taxon>
        <taxon>Suessiales</taxon>
        <taxon>Symbiodiniaceae</taxon>
        <taxon>Symbiodinium</taxon>
    </lineage>
</organism>
<dbReference type="EMBL" id="CAJNJA010006175">
    <property type="protein sequence ID" value="CAE7206812.1"/>
    <property type="molecule type" value="Genomic_DNA"/>
</dbReference>
<evidence type="ECO:0000259" key="3">
    <source>
        <dbReference type="PROSITE" id="PS50222"/>
    </source>
</evidence>
<evidence type="ECO:0000313" key="5">
    <source>
        <dbReference type="Proteomes" id="UP000601435"/>
    </source>
</evidence>
<comment type="caution">
    <text evidence="4">The sequence shown here is derived from an EMBL/GenBank/DDBJ whole genome shotgun (WGS) entry which is preliminary data.</text>
</comment>
<feature type="domain" description="EF-hand" evidence="3">
    <location>
        <begin position="83"/>
        <end position="118"/>
    </location>
</feature>
<accession>A0A812JME6</accession>
<evidence type="ECO:0000256" key="1">
    <source>
        <dbReference type="ARBA" id="ARBA00022837"/>
    </source>
</evidence>
<reference evidence="4" key="1">
    <citation type="submission" date="2021-02" db="EMBL/GenBank/DDBJ databases">
        <authorList>
            <person name="Dougan E. K."/>
            <person name="Rhodes N."/>
            <person name="Thang M."/>
            <person name="Chan C."/>
        </authorList>
    </citation>
    <scope>NUCLEOTIDE SEQUENCE</scope>
</reference>
<dbReference type="InterPro" id="IPR018247">
    <property type="entry name" value="EF_Hand_1_Ca_BS"/>
</dbReference>
<dbReference type="Gene3D" id="1.10.238.10">
    <property type="entry name" value="EF-hand"/>
    <property type="match status" value="1"/>
</dbReference>
<dbReference type="GO" id="GO:0005509">
    <property type="term" value="F:calcium ion binding"/>
    <property type="evidence" value="ECO:0007669"/>
    <property type="project" value="InterPro"/>
</dbReference>
<feature type="compositionally biased region" description="Polar residues" evidence="2">
    <location>
        <begin position="165"/>
        <end position="181"/>
    </location>
</feature>
<dbReference type="SUPFAM" id="SSF47473">
    <property type="entry name" value="EF-hand"/>
    <property type="match status" value="1"/>
</dbReference>
<feature type="region of interest" description="Disordered" evidence="2">
    <location>
        <begin position="154"/>
        <end position="198"/>
    </location>
</feature>
<gene>
    <name evidence="4" type="ORF">SNEC2469_LOCUS1826</name>
</gene>
<dbReference type="OrthoDB" id="432145at2759"/>
<dbReference type="InterPro" id="IPR011992">
    <property type="entry name" value="EF-hand-dom_pair"/>
</dbReference>
<dbReference type="Proteomes" id="UP000601435">
    <property type="component" value="Unassembled WGS sequence"/>
</dbReference>
<sequence length="198" mass="22456">MFMLFCMANVVTGFFCEHAFEMAQADKDQVIMDQIRLREDHIQAFKAMFGHVDVEEEESITFDQLELLLSREDMQAYLSHLDITVESTGSMFKLLDTDGSGELSIEEFVDGLLRLKGQAKTIDLVGISYDIRRQAVVMAEFMDFVEEQFEEVLARRPGTGPPGSPVTNRKSTQSTRRTLSTGRRAAMVATRSRKTQLQ</sequence>
<dbReference type="Pfam" id="PF00036">
    <property type="entry name" value="EF-hand_1"/>
    <property type="match status" value="1"/>
</dbReference>
<dbReference type="AlphaFoldDB" id="A0A812JME6"/>
<dbReference type="InterPro" id="IPR002048">
    <property type="entry name" value="EF_hand_dom"/>
</dbReference>
<keyword evidence="5" id="KW-1185">Reference proteome</keyword>
<dbReference type="SMART" id="SM00054">
    <property type="entry name" value="EFh"/>
    <property type="match status" value="2"/>
</dbReference>
<protein>
    <recommendedName>
        <fullName evidence="3">EF-hand domain-containing protein</fullName>
    </recommendedName>
</protein>
<dbReference type="PROSITE" id="PS50222">
    <property type="entry name" value="EF_HAND_2"/>
    <property type="match status" value="1"/>
</dbReference>
<evidence type="ECO:0000313" key="4">
    <source>
        <dbReference type="EMBL" id="CAE7206812.1"/>
    </source>
</evidence>